<organism evidence="2">
    <name type="scientific">Phaeodactylum tricornutum</name>
    <name type="common">Diatom</name>
    <dbReference type="NCBI Taxonomy" id="2850"/>
    <lineage>
        <taxon>Eukaryota</taxon>
        <taxon>Sar</taxon>
        <taxon>Stramenopiles</taxon>
        <taxon>Ochrophyta</taxon>
        <taxon>Bacillariophyta</taxon>
        <taxon>Bacillariophyceae</taxon>
        <taxon>Bacillariophycidae</taxon>
        <taxon>Naviculales</taxon>
        <taxon>Phaeodactylaceae</taxon>
        <taxon>Phaeodactylum</taxon>
    </lineage>
</organism>
<dbReference type="EMBL" id="OU594950">
    <property type="protein sequence ID" value="CAG9294441.1"/>
    <property type="molecule type" value="Genomic_DNA"/>
</dbReference>
<feature type="compositionally biased region" description="Basic and acidic residues" evidence="1">
    <location>
        <begin position="7"/>
        <end position="18"/>
    </location>
</feature>
<gene>
    <name evidence="2" type="ORF">PTTT1_LOCUS54689</name>
</gene>
<proteinExistence type="predicted"/>
<protein>
    <submittedName>
        <fullName evidence="2">Uncharacterized protein</fullName>
    </submittedName>
</protein>
<accession>A0A8J9TPJ5</accession>
<evidence type="ECO:0000313" key="2">
    <source>
        <dbReference type="EMBL" id="CAG9294441.1"/>
    </source>
</evidence>
<dbReference type="Proteomes" id="UP000836788">
    <property type="component" value="Chromosome 9"/>
</dbReference>
<feature type="region of interest" description="Disordered" evidence="1">
    <location>
        <begin position="1"/>
        <end position="30"/>
    </location>
</feature>
<dbReference type="AlphaFoldDB" id="A0A8J9TPJ5"/>
<reference evidence="2" key="1">
    <citation type="submission" date="2022-02" db="EMBL/GenBank/DDBJ databases">
        <authorList>
            <person name="Giguere J D."/>
        </authorList>
    </citation>
    <scope>NUCLEOTIDE SEQUENCE</scope>
    <source>
        <strain evidence="2">CCAP 1055/1</strain>
    </source>
</reference>
<evidence type="ECO:0000256" key="1">
    <source>
        <dbReference type="SAM" id="MobiDB-lite"/>
    </source>
</evidence>
<sequence length="699" mass="77306">MRYSRQKSSDRETYDSSRMRLSTDPVSGSEECRMSISIMSPGKTPSSFSNQSIRPNITPLPIRHQVSSSAFSTPSRSSVGPLQQSTMQASSLLSPNRFPLSMPLSADGLSLRQRLTKAKNMQARQLFRLQNTRQTNLHPNIVLHRGPPRDGTPQVSNERKLVSERHAVNNLSRPTSNQTGATTVSSAIRSLGVLSSLYRLDELESPGQVDTFTDSEAQVDYENLDAKAVAGSAVFTQSQLDNVHSGDKAKAAPNSLHSEFNEDLPLLPEVSQSTDTFTKPIPPQMLYHHAPTSDIPAKKLTPLQGHPTSLGRLASTDRNGGTPECTWIASMPVQLPNERRKGPWTKGEKLANAEKLKRWKAKRTMAEGKTWKGTGLCSSSGELLDNKTYATSREASTQCNAIFSVFETAFQGRCAPVQCELSRIIAASKQFDEERTQRVDTTNLEFSEEDDSAEIRGLASRNGNFAADSTLPSAVRPQSRLRLNLEMKSGPILTDASVSIPCGQSKVSDVNILEIHDENYISTFILKIVNFGTPLLLHKQQRKEKCSKALSIVAFLRKGQQECDWSFSGPSLEWVAEDDVPLKTVNVFAIKKIERASSLHLENYPFAMPQRSMILTLKDGSIHVFEAQSESGADCFVFGIRWVIARLSFNLIIGNQEVSCELIDIGMKEGKKSLDAWLLDETKWTRAMNGVSNNMVDNL</sequence>
<name>A0A8J9TPJ5_PHATR</name>